<dbReference type="InterPro" id="IPR036129">
    <property type="entry name" value="Glycerate_kinase_sf"/>
</dbReference>
<evidence type="ECO:0000256" key="1">
    <source>
        <dbReference type="ARBA" id="ARBA00006284"/>
    </source>
</evidence>
<dbReference type="Gene3D" id="3.40.50.10350">
    <property type="entry name" value="Glycerate kinase, domain 1"/>
    <property type="match status" value="1"/>
</dbReference>
<organism evidence="5 6">
    <name type="scientific">Luteipulveratus halotolerans</name>
    <dbReference type="NCBI Taxonomy" id="1631356"/>
    <lineage>
        <taxon>Bacteria</taxon>
        <taxon>Bacillati</taxon>
        <taxon>Actinomycetota</taxon>
        <taxon>Actinomycetes</taxon>
        <taxon>Micrococcales</taxon>
        <taxon>Dermacoccaceae</taxon>
        <taxon>Luteipulveratus</taxon>
    </lineage>
</organism>
<comment type="caution">
    <text evidence="5">The sequence shown here is derived from an EMBL/GenBank/DDBJ whole genome shotgun (WGS) entry which is preliminary data.</text>
</comment>
<dbReference type="OrthoDB" id="9774290at2"/>
<dbReference type="PANTHER" id="PTHR21599:SF0">
    <property type="entry name" value="GLYCERATE KINASE"/>
    <property type="match status" value="1"/>
</dbReference>
<dbReference type="PANTHER" id="PTHR21599">
    <property type="entry name" value="GLYCERATE KINASE"/>
    <property type="match status" value="1"/>
</dbReference>
<name>A0A0L6CN65_9MICO</name>
<dbReference type="STRING" id="1631356.VV01_00845"/>
<dbReference type="PATRIC" id="fig|1631356.3.peg.92"/>
<evidence type="ECO:0000256" key="4">
    <source>
        <dbReference type="PIRNR" id="PIRNR006078"/>
    </source>
</evidence>
<sequence length="379" mass="37113">MTHVLLAPDKFKGTLTAAQVADALAVGVRRAAPSATTVTVPVADGGDGTLAAVVAAGFERVPVTVSGPTGAPVESAYARRGDDAVVELADASGLSRLPDGRPAPMTASSAGTGELIAAALDAGCRRVVVGIGGSAGTDGGAGLLTALGARVLGRDGAPVRPGGGGLADVTDLDLSALHPRLGEIELVVASDVDNPLAGRHGAAQVYGPQKGASPDEVGELDAALNRWADVVARATGVDRRSQPGAGAAGGVGFGLVAVLGASVRPGTELIAEVTGLRAAIEAADLVVTGEGSLDAQSLRGKAPVAVARLAGAAGVRVVVAAGRLALPRAEVRAAGFAAAYALTDLASADEAMARPAPLLETIGVQLMTDHLEGDPAHAG</sequence>
<evidence type="ECO:0000313" key="5">
    <source>
        <dbReference type="EMBL" id="KNX39095.1"/>
    </source>
</evidence>
<dbReference type="Pfam" id="PF02595">
    <property type="entry name" value="Gly_kinase"/>
    <property type="match status" value="1"/>
</dbReference>
<keyword evidence="6" id="KW-1185">Reference proteome</keyword>
<dbReference type="GO" id="GO:0031388">
    <property type="term" value="P:organic acid phosphorylation"/>
    <property type="evidence" value="ECO:0007669"/>
    <property type="project" value="UniProtKB-UniRule"/>
</dbReference>
<proteinExistence type="inferred from homology"/>
<dbReference type="InterPro" id="IPR004381">
    <property type="entry name" value="Glycerate_kinase"/>
</dbReference>
<keyword evidence="3 4" id="KW-0418">Kinase</keyword>
<comment type="similarity">
    <text evidence="1 4">Belongs to the glycerate kinase type-1 family.</text>
</comment>
<dbReference type="PIRSF" id="PIRSF006078">
    <property type="entry name" value="GlxK"/>
    <property type="match status" value="1"/>
</dbReference>
<dbReference type="AlphaFoldDB" id="A0A0L6CN65"/>
<dbReference type="InterPro" id="IPR018193">
    <property type="entry name" value="Glyc_kinase_flavodox-like_fold"/>
</dbReference>
<dbReference type="Proteomes" id="UP000037397">
    <property type="component" value="Unassembled WGS sequence"/>
</dbReference>
<dbReference type="Gene3D" id="3.90.1510.10">
    <property type="entry name" value="Glycerate kinase, domain 2"/>
    <property type="match status" value="1"/>
</dbReference>
<protein>
    <submittedName>
        <fullName evidence="5">Glycerate kinase</fullName>
    </submittedName>
</protein>
<evidence type="ECO:0000256" key="3">
    <source>
        <dbReference type="ARBA" id="ARBA00022777"/>
    </source>
</evidence>
<dbReference type="InterPro" id="IPR018197">
    <property type="entry name" value="Glycerate_kinase_RE-like"/>
</dbReference>
<evidence type="ECO:0000313" key="6">
    <source>
        <dbReference type="Proteomes" id="UP000037397"/>
    </source>
</evidence>
<dbReference type="SUPFAM" id="SSF110738">
    <property type="entry name" value="Glycerate kinase I"/>
    <property type="match status" value="1"/>
</dbReference>
<reference evidence="6" key="1">
    <citation type="submission" date="2015-03" db="EMBL/GenBank/DDBJ databases">
        <title>Luteipulveratus halotolerans sp. nov., a novel actinobacterium (Dermacoccaceae) from Sarawak, Malaysia.</title>
        <authorList>
            <person name="Juboi H."/>
            <person name="Basik A."/>
            <person name="Shamsul S.S."/>
            <person name="Arnold P."/>
            <person name="Schmitt E.K."/>
            <person name="Sanglier J.-J."/>
            <person name="Yeo T."/>
        </authorList>
    </citation>
    <scope>NUCLEOTIDE SEQUENCE [LARGE SCALE GENOMIC DNA]</scope>
    <source>
        <strain evidence="6">C296001</strain>
    </source>
</reference>
<evidence type="ECO:0000256" key="2">
    <source>
        <dbReference type="ARBA" id="ARBA00022679"/>
    </source>
</evidence>
<keyword evidence="2 4" id="KW-0808">Transferase</keyword>
<dbReference type="GO" id="GO:0008887">
    <property type="term" value="F:glycerate kinase activity"/>
    <property type="evidence" value="ECO:0007669"/>
    <property type="project" value="UniProtKB-UniRule"/>
</dbReference>
<dbReference type="EMBL" id="LAIR01000002">
    <property type="protein sequence ID" value="KNX39095.1"/>
    <property type="molecule type" value="Genomic_DNA"/>
</dbReference>
<accession>A0A0L6CN65</accession>
<dbReference type="NCBIfam" id="TIGR00045">
    <property type="entry name" value="glycerate kinase"/>
    <property type="match status" value="1"/>
</dbReference>
<gene>
    <name evidence="5" type="ORF">VV01_00845</name>
</gene>